<organism evidence="2 3">
    <name type="scientific">Periplaneta americana</name>
    <name type="common">American cockroach</name>
    <name type="synonym">Blatta americana</name>
    <dbReference type="NCBI Taxonomy" id="6978"/>
    <lineage>
        <taxon>Eukaryota</taxon>
        <taxon>Metazoa</taxon>
        <taxon>Ecdysozoa</taxon>
        <taxon>Arthropoda</taxon>
        <taxon>Hexapoda</taxon>
        <taxon>Insecta</taxon>
        <taxon>Pterygota</taxon>
        <taxon>Neoptera</taxon>
        <taxon>Polyneoptera</taxon>
        <taxon>Dictyoptera</taxon>
        <taxon>Blattodea</taxon>
        <taxon>Blattoidea</taxon>
        <taxon>Blattidae</taxon>
        <taxon>Blattinae</taxon>
        <taxon>Periplaneta</taxon>
    </lineage>
</organism>
<name>A0ABQ8TYE6_PERAM</name>
<keyword evidence="3" id="KW-1185">Reference proteome</keyword>
<comment type="caution">
    <text evidence="2">The sequence shown here is derived from an EMBL/GenBank/DDBJ whole genome shotgun (WGS) entry which is preliminary data.</text>
</comment>
<sequence length="127" mass="14126">MAGLCEDGNEPPGSLKARTPNEEVTNMERLLYNRGHAVRRVEEITTNSDTPSHSSQCMVFISRSAKRIAMSPVQSVWKLCSGAHGNLDDVKAPGNEEGPSERNLNFLRLWAEAKRIDDQLKSEGDSW</sequence>
<dbReference type="EMBL" id="JAJSOF020000001">
    <property type="protein sequence ID" value="KAJ4451117.1"/>
    <property type="molecule type" value="Genomic_DNA"/>
</dbReference>
<reference evidence="2 3" key="1">
    <citation type="journal article" date="2022" name="Allergy">
        <title>Genome assembly and annotation of Periplaneta americana reveal a comprehensive cockroach allergen profile.</title>
        <authorList>
            <person name="Wang L."/>
            <person name="Xiong Q."/>
            <person name="Saelim N."/>
            <person name="Wang L."/>
            <person name="Nong W."/>
            <person name="Wan A.T."/>
            <person name="Shi M."/>
            <person name="Liu X."/>
            <person name="Cao Q."/>
            <person name="Hui J.H.L."/>
            <person name="Sookrung N."/>
            <person name="Leung T.F."/>
            <person name="Tungtrongchitr A."/>
            <person name="Tsui S.K.W."/>
        </authorList>
    </citation>
    <scope>NUCLEOTIDE SEQUENCE [LARGE SCALE GENOMIC DNA]</scope>
    <source>
        <strain evidence="2">PWHHKU_190912</strain>
    </source>
</reference>
<evidence type="ECO:0000256" key="1">
    <source>
        <dbReference type="SAM" id="MobiDB-lite"/>
    </source>
</evidence>
<evidence type="ECO:0000313" key="2">
    <source>
        <dbReference type="EMBL" id="KAJ4451117.1"/>
    </source>
</evidence>
<feature type="region of interest" description="Disordered" evidence="1">
    <location>
        <begin position="1"/>
        <end position="22"/>
    </location>
</feature>
<feature type="non-terminal residue" evidence="2">
    <location>
        <position position="127"/>
    </location>
</feature>
<evidence type="ECO:0000313" key="3">
    <source>
        <dbReference type="Proteomes" id="UP001148838"/>
    </source>
</evidence>
<gene>
    <name evidence="2" type="ORF">ANN_02557</name>
</gene>
<accession>A0ABQ8TYE6</accession>
<dbReference type="Proteomes" id="UP001148838">
    <property type="component" value="Unassembled WGS sequence"/>
</dbReference>
<protein>
    <submittedName>
        <fullName evidence="2">Uncharacterized protein</fullName>
    </submittedName>
</protein>
<proteinExistence type="predicted"/>